<dbReference type="PANTHER" id="PTHR43539">
    <property type="entry name" value="FLAVIN-BINDING MONOOXYGENASE-LIKE PROTEIN (AFU_ORTHOLOGUE AFUA_4G09220)"/>
    <property type="match status" value="1"/>
</dbReference>
<dbReference type="Gene3D" id="3.50.50.60">
    <property type="entry name" value="FAD/NAD(P)-binding domain"/>
    <property type="match status" value="1"/>
</dbReference>
<accession>A0A8J3EE68</accession>
<dbReference type="PRINTS" id="PR00368">
    <property type="entry name" value="FADPNR"/>
</dbReference>
<dbReference type="InterPro" id="IPR032710">
    <property type="entry name" value="NTF2-like_dom_sf"/>
</dbReference>
<comment type="caution">
    <text evidence="2">The sequence shown here is derived from an EMBL/GenBank/DDBJ whole genome shotgun (WGS) entry which is preliminary data.</text>
</comment>
<dbReference type="AlphaFoldDB" id="A0A8J3EE68"/>
<name>A0A8J3EE68_9PROT</name>
<evidence type="ECO:0000313" key="2">
    <source>
        <dbReference type="EMBL" id="GGG51240.1"/>
    </source>
</evidence>
<organism evidence="2 3">
    <name type="scientific">Caldovatus sediminis</name>
    <dbReference type="NCBI Taxonomy" id="2041189"/>
    <lineage>
        <taxon>Bacteria</taxon>
        <taxon>Pseudomonadati</taxon>
        <taxon>Pseudomonadota</taxon>
        <taxon>Alphaproteobacteria</taxon>
        <taxon>Acetobacterales</taxon>
        <taxon>Roseomonadaceae</taxon>
        <taxon>Caldovatus</taxon>
    </lineage>
</organism>
<dbReference type="SUPFAM" id="SSF51905">
    <property type="entry name" value="FAD/NAD(P)-binding domain"/>
    <property type="match status" value="2"/>
</dbReference>
<dbReference type="EMBL" id="BMKS01000024">
    <property type="protein sequence ID" value="GGG51240.1"/>
    <property type="molecule type" value="Genomic_DNA"/>
</dbReference>
<keyword evidence="2" id="KW-0503">Monooxygenase</keyword>
<dbReference type="InterPro" id="IPR036188">
    <property type="entry name" value="FAD/NAD-bd_sf"/>
</dbReference>
<proteinExistence type="predicted"/>
<keyword evidence="1" id="KW-0560">Oxidoreductase</keyword>
<dbReference type="Proteomes" id="UP000597507">
    <property type="component" value="Unassembled WGS sequence"/>
</dbReference>
<dbReference type="PANTHER" id="PTHR43539:SF68">
    <property type="entry name" value="FLAVIN-BINDING MONOOXYGENASE-LIKE PROTEIN (AFU_ORTHOLOGUE AFUA_4G09220)"/>
    <property type="match status" value="1"/>
</dbReference>
<dbReference type="SUPFAM" id="SSF54427">
    <property type="entry name" value="NTF2-like"/>
    <property type="match status" value="1"/>
</dbReference>
<dbReference type="InterPro" id="IPR050982">
    <property type="entry name" value="Auxin_biosynth/cation_transpt"/>
</dbReference>
<evidence type="ECO:0000256" key="1">
    <source>
        <dbReference type="ARBA" id="ARBA00023002"/>
    </source>
</evidence>
<dbReference type="GO" id="GO:0004497">
    <property type="term" value="F:monooxygenase activity"/>
    <property type="evidence" value="ECO:0007669"/>
    <property type="project" value="UniProtKB-KW"/>
</dbReference>
<sequence>MSRGEATVDDFDQALREFQLAEQTRRSAADWLGAFEAALAARDPARIGALFHEDSHWRDILAFTWHMTAVAGRDGIAERLAAEQARTAAHGFHLPRDRRPPRRVTRLGIDSIEAIYEFSTADGRGAGIIRLSPAPGGDGTMKAWHISTTLEALKGHEEKIGPNRPTGAAYSRNFGGDNWADMRRKASAYDDREPAVLVIGAAQAGLSVAARLNQLGVDTLVVERWPRIGDSWRRRYHSLALHNSIHLNHLPYMEFPPTWPKYIPKDMLANWFEFYADAMEINCWTGTEFVGGAWDEAAKRWTARLKRSDGSERIVRPRHLVFANGVSSYPMIPDLPGIEDFKGTVIHSEGFDSGAAWKGKNALILGTGSSANDIALDLHSHGARATLIQRGSTTVVSIDPSARLNEAIWDEGGALEDCDLIVASATPPLMIQAYKAVTKRMLELDREMIEGLKRIGFKHDVGEDETGHQMKYFRRGGGYNLDAGSSALLIKGELGLLQYDRIERFTAEGALLKDGSTVPADLIVLATGYYPQQELVRRTLGDDMLERIGPVWGIGEDGELNNMYKRTPQEGLWFIAGGLAQCRINSKYLALQIKAMELGKLGPLR</sequence>
<dbReference type="GO" id="GO:0050660">
    <property type="term" value="F:flavin adenine dinucleotide binding"/>
    <property type="evidence" value="ECO:0007669"/>
    <property type="project" value="TreeGrafter"/>
</dbReference>
<reference evidence="2 3" key="1">
    <citation type="journal article" date="2014" name="Int. J. Syst. Evol. Microbiol.">
        <title>Complete genome sequence of Corynebacterium casei LMG S-19264T (=DSM 44701T), isolated from a smear-ripened cheese.</title>
        <authorList>
            <consortium name="US DOE Joint Genome Institute (JGI-PGF)"/>
            <person name="Walter F."/>
            <person name="Albersmeier A."/>
            <person name="Kalinowski J."/>
            <person name="Ruckert C."/>
        </authorList>
    </citation>
    <scope>NUCLEOTIDE SEQUENCE [LARGE SCALE GENOMIC DNA]</scope>
    <source>
        <strain evidence="2 3">CGMCC 1.16330</strain>
    </source>
</reference>
<gene>
    <name evidence="2" type="ORF">GCM10010964_43130</name>
</gene>
<dbReference type="Pfam" id="PF13738">
    <property type="entry name" value="Pyr_redox_3"/>
    <property type="match status" value="1"/>
</dbReference>
<protein>
    <submittedName>
        <fullName evidence="2">Monooxygenase</fullName>
    </submittedName>
</protein>
<keyword evidence="3" id="KW-1185">Reference proteome</keyword>
<evidence type="ECO:0000313" key="3">
    <source>
        <dbReference type="Proteomes" id="UP000597507"/>
    </source>
</evidence>